<keyword evidence="4" id="KW-1003">Cell membrane</keyword>
<feature type="transmembrane region" description="Helical" evidence="8">
    <location>
        <begin position="12"/>
        <end position="29"/>
    </location>
</feature>
<comment type="caution">
    <text evidence="10">The sequence shown here is derived from an EMBL/GenBank/DDBJ whole genome shotgun (WGS) entry which is preliminary data.</text>
</comment>
<evidence type="ECO:0000259" key="9">
    <source>
        <dbReference type="PROSITE" id="PS50850"/>
    </source>
</evidence>
<accession>A0A840NDZ5</accession>
<evidence type="ECO:0000313" key="11">
    <source>
        <dbReference type="Proteomes" id="UP000580474"/>
    </source>
</evidence>
<feature type="transmembrane region" description="Helical" evidence="8">
    <location>
        <begin position="137"/>
        <end position="155"/>
    </location>
</feature>
<evidence type="ECO:0000256" key="1">
    <source>
        <dbReference type="ARBA" id="ARBA00004651"/>
    </source>
</evidence>
<evidence type="ECO:0000256" key="6">
    <source>
        <dbReference type="ARBA" id="ARBA00022989"/>
    </source>
</evidence>
<dbReference type="InterPro" id="IPR020846">
    <property type="entry name" value="MFS_dom"/>
</dbReference>
<evidence type="ECO:0000256" key="3">
    <source>
        <dbReference type="ARBA" id="ARBA00022448"/>
    </source>
</evidence>
<evidence type="ECO:0000313" key="10">
    <source>
        <dbReference type="EMBL" id="MBB5067442.1"/>
    </source>
</evidence>
<dbReference type="InterPro" id="IPR011701">
    <property type="entry name" value="MFS"/>
</dbReference>
<comment type="subcellular location">
    <subcellularLocation>
        <location evidence="1">Cell membrane</location>
        <topology evidence="1">Multi-pass membrane protein</topology>
    </subcellularLocation>
</comment>
<dbReference type="InterPro" id="IPR005829">
    <property type="entry name" value="Sugar_transporter_CS"/>
</dbReference>
<keyword evidence="6 8" id="KW-1133">Transmembrane helix</keyword>
<feature type="transmembrane region" description="Helical" evidence="8">
    <location>
        <begin position="366"/>
        <end position="385"/>
    </location>
</feature>
<feature type="transmembrane region" description="Helical" evidence="8">
    <location>
        <begin position="304"/>
        <end position="328"/>
    </location>
</feature>
<dbReference type="Proteomes" id="UP000580474">
    <property type="component" value="Unassembled WGS sequence"/>
</dbReference>
<comment type="similarity">
    <text evidence="2">Belongs to the major facilitator superfamily.</text>
</comment>
<feature type="transmembrane region" description="Helical" evidence="8">
    <location>
        <begin position="340"/>
        <end position="360"/>
    </location>
</feature>
<dbReference type="InterPro" id="IPR036259">
    <property type="entry name" value="MFS_trans_sf"/>
</dbReference>
<dbReference type="PANTHER" id="PTHR43271">
    <property type="entry name" value="BLL2771 PROTEIN"/>
    <property type="match status" value="1"/>
</dbReference>
<dbReference type="RefSeq" id="WP_343071185.1">
    <property type="nucleotide sequence ID" value="NZ_JACHIV010000001.1"/>
</dbReference>
<keyword evidence="5 8" id="KW-0812">Transmembrane</keyword>
<dbReference type="SUPFAM" id="SSF103473">
    <property type="entry name" value="MFS general substrate transporter"/>
    <property type="match status" value="1"/>
</dbReference>
<evidence type="ECO:0000256" key="7">
    <source>
        <dbReference type="ARBA" id="ARBA00023136"/>
    </source>
</evidence>
<sequence>MLTDDLNRIRRIRLALLAGALALFALLYAPQPVLPQFAESFALAPGTTALLVSAGTLGLAVAAIPLGTLSEVFGRRRIMVCSLLLAEAIGLLLPFVAHFPLLVALRLVQGAAVAGIAAVAAAYLADETGGRDLGTTMGLYVAGTTIGGMSGRLLGGIAGDFAGWTGGLAAVAALAGICTVAFVLLLPRERHQRRQELRWTPLLTGVRAAATDPALRPPFLVAALGMGSFVAVYNVLGFRLVEPPLSVPPALAALAFLAYAAGTVTSALAGRLADRWGRRPVLLAGLGTAVLGLLLMLGGNLVVILTGLVVFTGGFFAAHSVASGWVGLLASPSARGQASAMYQLAYYGGSSVGGVLGGVAYAAWGWAGMTAVLGCWLVLAAVPVLRSRRARTVGAAAPEPEAQVASES</sequence>
<feature type="domain" description="Major facilitator superfamily (MFS) profile" evidence="9">
    <location>
        <begin position="11"/>
        <end position="392"/>
    </location>
</feature>
<feature type="transmembrane region" description="Helical" evidence="8">
    <location>
        <begin position="219"/>
        <end position="238"/>
    </location>
</feature>
<organism evidence="10 11">
    <name type="scientific">Saccharopolyspora gloriosae</name>
    <dbReference type="NCBI Taxonomy" id="455344"/>
    <lineage>
        <taxon>Bacteria</taxon>
        <taxon>Bacillati</taxon>
        <taxon>Actinomycetota</taxon>
        <taxon>Actinomycetes</taxon>
        <taxon>Pseudonocardiales</taxon>
        <taxon>Pseudonocardiaceae</taxon>
        <taxon>Saccharopolyspora</taxon>
    </lineage>
</organism>
<dbReference type="CDD" id="cd17324">
    <property type="entry name" value="MFS_NepI_like"/>
    <property type="match status" value="1"/>
</dbReference>
<proteinExistence type="inferred from homology"/>
<protein>
    <submittedName>
        <fullName evidence="10">YNFM family putative membrane transporter</fullName>
    </submittedName>
</protein>
<keyword evidence="3" id="KW-0813">Transport</keyword>
<keyword evidence="11" id="KW-1185">Reference proteome</keyword>
<evidence type="ECO:0000256" key="2">
    <source>
        <dbReference type="ARBA" id="ARBA00008335"/>
    </source>
</evidence>
<feature type="transmembrane region" description="Helical" evidence="8">
    <location>
        <begin position="41"/>
        <end position="66"/>
    </location>
</feature>
<dbReference type="EMBL" id="JACHIV010000001">
    <property type="protein sequence ID" value="MBB5067442.1"/>
    <property type="molecule type" value="Genomic_DNA"/>
</dbReference>
<dbReference type="PROSITE" id="PS00216">
    <property type="entry name" value="SUGAR_TRANSPORT_1"/>
    <property type="match status" value="2"/>
</dbReference>
<reference evidence="10 11" key="1">
    <citation type="submission" date="2020-08" db="EMBL/GenBank/DDBJ databases">
        <title>Sequencing the genomes of 1000 actinobacteria strains.</title>
        <authorList>
            <person name="Klenk H.-P."/>
        </authorList>
    </citation>
    <scope>NUCLEOTIDE SEQUENCE [LARGE SCALE GENOMIC DNA]</scope>
    <source>
        <strain evidence="10 11">DSM 45582</strain>
    </source>
</reference>
<gene>
    <name evidence="10" type="ORF">BJ969_000530</name>
</gene>
<dbReference type="Gene3D" id="1.20.1250.20">
    <property type="entry name" value="MFS general substrate transporter like domains"/>
    <property type="match status" value="1"/>
</dbReference>
<dbReference type="GO" id="GO:0005886">
    <property type="term" value="C:plasma membrane"/>
    <property type="evidence" value="ECO:0007669"/>
    <property type="project" value="UniProtKB-SubCell"/>
</dbReference>
<name>A0A840NDZ5_9PSEU</name>
<evidence type="ECO:0000256" key="5">
    <source>
        <dbReference type="ARBA" id="ARBA00022692"/>
    </source>
</evidence>
<evidence type="ECO:0000256" key="4">
    <source>
        <dbReference type="ARBA" id="ARBA00022475"/>
    </source>
</evidence>
<feature type="transmembrane region" description="Helical" evidence="8">
    <location>
        <begin position="250"/>
        <end position="269"/>
    </location>
</feature>
<dbReference type="PROSITE" id="PS50850">
    <property type="entry name" value="MFS"/>
    <property type="match status" value="1"/>
</dbReference>
<dbReference type="GO" id="GO:0022857">
    <property type="term" value="F:transmembrane transporter activity"/>
    <property type="evidence" value="ECO:0007669"/>
    <property type="project" value="InterPro"/>
</dbReference>
<dbReference type="AlphaFoldDB" id="A0A840NDZ5"/>
<keyword evidence="7 8" id="KW-0472">Membrane</keyword>
<feature type="transmembrane region" description="Helical" evidence="8">
    <location>
        <begin position="78"/>
        <end position="97"/>
    </location>
</feature>
<evidence type="ECO:0000256" key="8">
    <source>
        <dbReference type="SAM" id="Phobius"/>
    </source>
</evidence>
<feature type="transmembrane region" description="Helical" evidence="8">
    <location>
        <begin position="103"/>
        <end position="125"/>
    </location>
</feature>
<dbReference type="Pfam" id="PF07690">
    <property type="entry name" value="MFS_1"/>
    <property type="match status" value="1"/>
</dbReference>
<feature type="transmembrane region" description="Helical" evidence="8">
    <location>
        <begin position="281"/>
        <end position="298"/>
    </location>
</feature>
<feature type="transmembrane region" description="Helical" evidence="8">
    <location>
        <begin position="161"/>
        <end position="186"/>
    </location>
</feature>
<dbReference type="PANTHER" id="PTHR43271:SF1">
    <property type="entry name" value="INNER MEMBRANE TRANSPORT PROTEIN YNFM"/>
    <property type="match status" value="1"/>
</dbReference>